<comment type="caution">
    <text evidence="2">The sequence shown here is derived from an EMBL/GenBank/DDBJ whole genome shotgun (WGS) entry which is preliminary data.</text>
</comment>
<evidence type="ECO:0000256" key="1">
    <source>
        <dbReference type="SAM" id="Phobius"/>
    </source>
</evidence>
<keyword evidence="1" id="KW-0812">Transmembrane</keyword>
<dbReference type="PANTHER" id="PTHR36480:SF3">
    <property type="entry name" value="OS06G0118900 PROTEIN"/>
    <property type="match status" value="1"/>
</dbReference>
<evidence type="ECO:0000313" key="3">
    <source>
        <dbReference type="Proteomes" id="UP000636709"/>
    </source>
</evidence>
<feature type="transmembrane region" description="Helical" evidence="1">
    <location>
        <begin position="14"/>
        <end position="36"/>
    </location>
</feature>
<gene>
    <name evidence="2" type="ORF">HU200_015024</name>
</gene>
<sequence length="203" mass="21127">MAVVLGTDLSTNRIILLATLAATLVVASVVTIAFVIMSPAHVRFAITDAYTQMPGGDTDTAGDRAVRLHLTVEANNTSGRAAVMYHSMLVDVSNSTGPHRVNWVRADVATPLPLFQPARKVTAVNASVALVGGAAAEAFAGNVTGDFSVTVSATARFKVGVAWTRLYDIKVTCAPVSFFSDDDEDGQSQAAAGRRVVDCSAAS</sequence>
<organism evidence="2 3">
    <name type="scientific">Digitaria exilis</name>
    <dbReference type="NCBI Taxonomy" id="1010633"/>
    <lineage>
        <taxon>Eukaryota</taxon>
        <taxon>Viridiplantae</taxon>
        <taxon>Streptophyta</taxon>
        <taxon>Embryophyta</taxon>
        <taxon>Tracheophyta</taxon>
        <taxon>Spermatophyta</taxon>
        <taxon>Magnoliopsida</taxon>
        <taxon>Liliopsida</taxon>
        <taxon>Poales</taxon>
        <taxon>Poaceae</taxon>
        <taxon>PACMAD clade</taxon>
        <taxon>Panicoideae</taxon>
        <taxon>Panicodae</taxon>
        <taxon>Paniceae</taxon>
        <taxon>Anthephorinae</taxon>
        <taxon>Digitaria</taxon>
    </lineage>
</organism>
<evidence type="ECO:0000313" key="2">
    <source>
        <dbReference type="EMBL" id="KAF8732691.1"/>
    </source>
</evidence>
<reference evidence="2" key="1">
    <citation type="submission" date="2020-07" db="EMBL/GenBank/DDBJ databases">
        <title>Genome sequence and genetic diversity analysis of an under-domesticated orphan crop, white fonio (Digitaria exilis).</title>
        <authorList>
            <person name="Bennetzen J.L."/>
            <person name="Chen S."/>
            <person name="Ma X."/>
            <person name="Wang X."/>
            <person name="Yssel A.E.J."/>
            <person name="Chaluvadi S.R."/>
            <person name="Johnson M."/>
            <person name="Gangashetty P."/>
            <person name="Hamidou F."/>
            <person name="Sanogo M.D."/>
            <person name="Zwaenepoel A."/>
            <person name="Wallace J."/>
            <person name="Van De Peer Y."/>
            <person name="Van Deynze A."/>
        </authorList>
    </citation>
    <scope>NUCLEOTIDE SEQUENCE</scope>
    <source>
        <tissue evidence="2">Leaves</tissue>
    </source>
</reference>
<dbReference type="AlphaFoldDB" id="A0A835FAE4"/>
<keyword evidence="1" id="KW-1133">Transmembrane helix</keyword>
<dbReference type="OrthoDB" id="677015at2759"/>
<dbReference type="PANTHER" id="PTHR36480">
    <property type="entry name" value="OS06G0118900 PROTEIN-RELATED"/>
    <property type="match status" value="1"/>
</dbReference>
<keyword evidence="3" id="KW-1185">Reference proteome</keyword>
<accession>A0A835FAE4</accession>
<name>A0A835FAE4_9POAL</name>
<proteinExistence type="predicted"/>
<protein>
    <recommendedName>
        <fullName evidence="4">Late embryogenesis abundant protein LEA-2 subgroup domain-containing protein</fullName>
    </recommendedName>
</protein>
<dbReference type="EMBL" id="JACEFO010001603">
    <property type="protein sequence ID" value="KAF8732691.1"/>
    <property type="molecule type" value="Genomic_DNA"/>
</dbReference>
<evidence type="ECO:0008006" key="4">
    <source>
        <dbReference type="Google" id="ProtNLM"/>
    </source>
</evidence>
<keyword evidence="1" id="KW-0472">Membrane</keyword>
<dbReference type="Proteomes" id="UP000636709">
    <property type="component" value="Unassembled WGS sequence"/>
</dbReference>